<reference evidence="1" key="2">
    <citation type="submission" date="2020-09" db="EMBL/GenBank/DDBJ databases">
        <authorList>
            <person name="Sun Q."/>
            <person name="Zhou Y."/>
        </authorList>
    </citation>
    <scope>NUCLEOTIDE SEQUENCE</scope>
    <source>
        <strain evidence="1">CGMCC 1.7081</strain>
    </source>
</reference>
<evidence type="ECO:0008006" key="3">
    <source>
        <dbReference type="Google" id="ProtNLM"/>
    </source>
</evidence>
<dbReference type="RefSeq" id="WP_154664366.1">
    <property type="nucleotide sequence ID" value="NZ_BNAP01000007.1"/>
</dbReference>
<comment type="caution">
    <text evidence="1">The sequence shown here is derived from an EMBL/GenBank/DDBJ whole genome shotgun (WGS) entry which is preliminary data.</text>
</comment>
<name>A0A8J3MEU8_9RHOB</name>
<reference evidence="1" key="1">
    <citation type="journal article" date="2014" name="Int. J. Syst. Evol. Microbiol.">
        <title>Complete genome sequence of Corynebacterium casei LMG S-19264T (=DSM 44701T), isolated from a smear-ripened cheese.</title>
        <authorList>
            <consortium name="US DOE Joint Genome Institute (JGI-PGF)"/>
            <person name="Walter F."/>
            <person name="Albersmeier A."/>
            <person name="Kalinowski J."/>
            <person name="Ruckert C."/>
        </authorList>
    </citation>
    <scope>NUCLEOTIDE SEQUENCE</scope>
    <source>
        <strain evidence="1">CGMCC 1.7081</strain>
    </source>
</reference>
<evidence type="ECO:0000313" key="1">
    <source>
        <dbReference type="EMBL" id="GHG90665.1"/>
    </source>
</evidence>
<sequence length="90" mass="10150">MIEINWGKPLTFVVSEDGDTQKFTTIEQARYWLRKKWPVADRDREHAIEQVDAAMDCLTTVDAARKAFVSAAKTAGFRPERASADMVAAF</sequence>
<gene>
    <name evidence="1" type="ORF">GCM10010961_21460</name>
</gene>
<dbReference type="Pfam" id="PF06169">
    <property type="entry name" value="DUF982"/>
    <property type="match status" value="1"/>
</dbReference>
<dbReference type="EMBL" id="BNAP01000007">
    <property type="protein sequence ID" value="GHG90665.1"/>
    <property type="molecule type" value="Genomic_DNA"/>
</dbReference>
<accession>A0A8J3MEU8</accession>
<dbReference type="Gene3D" id="6.10.250.730">
    <property type="match status" value="1"/>
</dbReference>
<proteinExistence type="predicted"/>
<keyword evidence="2" id="KW-1185">Reference proteome</keyword>
<dbReference type="InterPro" id="IPR010385">
    <property type="entry name" value="DUF982"/>
</dbReference>
<evidence type="ECO:0000313" key="2">
    <source>
        <dbReference type="Proteomes" id="UP000611500"/>
    </source>
</evidence>
<dbReference type="Proteomes" id="UP000611500">
    <property type="component" value="Unassembled WGS sequence"/>
</dbReference>
<dbReference type="AlphaFoldDB" id="A0A8J3MEU8"/>
<protein>
    <recommendedName>
        <fullName evidence="3">DUF982 domain-containing protein</fullName>
    </recommendedName>
</protein>
<organism evidence="1 2">
    <name type="scientific">Pseudodonghicola xiamenensis</name>
    <dbReference type="NCBI Taxonomy" id="337702"/>
    <lineage>
        <taxon>Bacteria</taxon>
        <taxon>Pseudomonadati</taxon>
        <taxon>Pseudomonadota</taxon>
        <taxon>Alphaproteobacteria</taxon>
        <taxon>Rhodobacterales</taxon>
        <taxon>Paracoccaceae</taxon>
        <taxon>Pseudodonghicola</taxon>
    </lineage>
</organism>